<organism evidence="2 3">
    <name type="scientific">Thalassiosira oceanica</name>
    <name type="common">Marine diatom</name>
    <dbReference type="NCBI Taxonomy" id="159749"/>
    <lineage>
        <taxon>Eukaryota</taxon>
        <taxon>Sar</taxon>
        <taxon>Stramenopiles</taxon>
        <taxon>Ochrophyta</taxon>
        <taxon>Bacillariophyta</taxon>
        <taxon>Coscinodiscophyceae</taxon>
        <taxon>Thalassiosirophycidae</taxon>
        <taxon>Thalassiosirales</taxon>
        <taxon>Thalassiosiraceae</taxon>
        <taxon>Thalassiosira</taxon>
    </lineage>
</organism>
<evidence type="ECO:0000256" key="1">
    <source>
        <dbReference type="SAM" id="MobiDB-lite"/>
    </source>
</evidence>
<feature type="region of interest" description="Disordered" evidence="1">
    <location>
        <begin position="231"/>
        <end position="354"/>
    </location>
</feature>
<comment type="caution">
    <text evidence="2">The sequence shown here is derived from an EMBL/GenBank/DDBJ whole genome shotgun (WGS) entry which is preliminary data.</text>
</comment>
<sequence>TTTDGMNSMGGGYGDSMGYGGYSDVYRHNAMGPGGAGGHPGGHHHHGGHPFFGMQVMAAAASAVGLGGGNVVSKSTGAALGQQQAVGTAVTTYVYRDFANVAPPADGIKEAHPNSLQARKLPAQLSAMLSDAVAAPRKELAHHQPRRLHGQGPPGLFRARELRLVRAGRQRMVRFCIPFKIASKLRPPLSNSMPRSRRGFRRIVRGPDRDSYYHELFLRGRPDLHVRMKRLSSDHRKTPQNKEDKCPDFDELSKTSPLPQVRFVSRGKIKDRAAKSGDEKKDEDNEEEKPGSPKKKSPSKDGGGSMKIVEGTIDENGDPRPCSRRAARPFSDHLARPPSSASAQPGRWRKTPPTMNSLMALQRDNEDLRRRIVAMEMNQAGPMAGPMAGNRYHPRGPPSSMHPGLVGRPRRPPPAAMSGDVEHRLNEIRSLEADLMMMRSGSAMPAAGMGMGRPDMFAGPSSGEYRPRWTSR</sequence>
<proteinExistence type="predicted"/>
<protein>
    <submittedName>
        <fullName evidence="2">Uncharacterized protein</fullName>
    </submittedName>
</protein>
<gene>
    <name evidence="2" type="ORF">THAOC_25828</name>
</gene>
<feature type="compositionally biased region" description="Basic and acidic residues" evidence="1">
    <location>
        <begin position="268"/>
        <end position="291"/>
    </location>
</feature>
<evidence type="ECO:0000313" key="3">
    <source>
        <dbReference type="Proteomes" id="UP000266841"/>
    </source>
</evidence>
<dbReference type="EMBL" id="AGNL01035684">
    <property type="protein sequence ID" value="EJK54534.1"/>
    <property type="molecule type" value="Genomic_DNA"/>
</dbReference>
<feature type="region of interest" description="Disordered" evidence="1">
    <location>
        <begin position="449"/>
        <end position="472"/>
    </location>
</feature>
<dbReference type="eggNOG" id="KOG0627">
    <property type="taxonomic scope" value="Eukaryota"/>
</dbReference>
<feature type="non-terminal residue" evidence="2">
    <location>
        <position position="1"/>
    </location>
</feature>
<dbReference type="Proteomes" id="UP000266841">
    <property type="component" value="Unassembled WGS sequence"/>
</dbReference>
<name>K0RQA3_THAOC</name>
<dbReference type="AlphaFoldDB" id="K0RQA3"/>
<feature type="compositionally biased region" description="Basic and acidic residues" evidence="1">
    <location>
        <begin position="231"/>
        <end position="253"/>
    </location>
</feature>
<evidence type="ECO:0000313" key="2">
    <source>
        <dbReference type="EMBL" id="EJK54534.1"/>
    </source>
</evidence>
<reference evidence="2 3" key="1">
    <citation type="journal article" date="2012" name="Genome Biol.">
        <title>Genome and low-iron response of an oceanic diatom adapted to chronic iron limitation.</title>
        <authorList>
            <person name="Lommer M."/>
            <person name="Specht M."/>
            <person name="Roy A.S."/>
            <person name="Kraemer L."/>
            <person name="Andreson R."/>
            <person name="Gutowska M.A."/>
            <person name="Wolf J."/>
            <person name="Bergner S.V."/>
            <person name="Schilhabel M.B."/>
            <person name="Klostermeier U.C."/>
            <person name="Beiko R.G."/>
            <person name="Rosenstiel P."/>
            <person name="Hippler M."/>
            <person name="Laroche J."/>
        </authorList>
    </citation>
    <scope>NUCLEOTIDE SEQUENCE [LARGE SCALE GENOMIC DNA]</scope>
    <source>
        <strain evidence="2 3">CCMP1005</strain>
    </source>
</reference>
<keyword evidence="3" id="KW-1185">Reference proteome</keyword>
<accession>K0RQA3</accession>